<organism evidence="2 3">
    <name type="scientific">Periconia digitata</name>
    <dbReference type="NCBI Taxonomy" id="1303443"/>
    <lineage>
        <taxon>Eukaryota</taxon>
        <taxon>Fungi</taxon>
        <taxon>Dikarya</taxon>
        <taxon>Ascomycota</taxon>
        <taxon>Pezizomycotina</taxon>
        <taxon>Dothideomycetes</taxon>
        <taxon>Pleosporomycetidae</taxon>
        <taxon>Pleosporales</taxon>
        <taxon>Massarineae</taxon>
        <taxon>Periconiaceae</taxon>
        <taxon>Periconia</taxon>
    </lineage>
</organism>
<gene>
    <name evidence="2" type="ORF">PDIGIT_LOCUS7449</name>
</gene>
<evidence type="ECO:0000256" key="1">
    <source>
        <dbReference type="SAM" id="Phobius"/>
    </source>
</evidence>
<keyword evidence="1" id="KW-1133">Transmembrane helix</keyword>
<protein>
    <submittedName>
        <fullName evidence="2">Uncharacterized protein</fullName>
    </submittedName>
</protein>
<reference evidence="2" key="1">
    <citation type="submission" date="2023-01" db="EMBL/GenBank/DDBJ databases">
        <authorList>
            <person name="Van Ghelder C."/>
            <person name="Rancurel C."/>
        </authorList>
    </citation>
    <scope>NUCLEOTIDE SEQUENCE</scope>
    <source>
        <strain evidence="2">CNCM I-4278</strain>
    </source>
</reference>
<dbReference type="Proteomes" id="UP001152607">
    <property type="component" value="Unassembled WGS sequence"/>
</dbReference>
<keyword evidence="3" id="KW-1185">Reference proteome</keyword>
<proteinExistence type="predicted"/>
<evidence type="ECO:0000313" key="2">
    <source>
        <dbReference type="EMBL" id="CAI6334392.1"/>
    </source>
</evidence>
<accession>A0A9W4UG53</accession>
<keyword evidence="1" id="KW-0472">Membrane</keyword>
<feature type="transmembrane region" description="Helical" evidence="1">
    <location>
        <begin position="30"/>
        <end position="51"/>
    </location>
</feature>
<keyword evidence="1" id="KW-0812">Transmembrane</keyword>
<sequence length="52" mass="5797">MVRSSPSAINEQSSHKVSHFYQLMHLLPPFLSLFCSASCIILAHVQPFVILA</sequence>
<name>A0A9W4UG53_9PLEO</name>
<dbReference type="AlphaFoldDB" id="A0A9W4UG53"/>
<dbReference type="EMBL" id="CAOQHR010000005">
    <property type="protein sequence ID" value="CAI6334392.1"/>
    <property type="molecule type" value="Genomic_DNA"/>
</dbReference>
<comment type="caution">
    <text evidence="2">The sequence shown here is derived from an EMBL/GenBank/DDBJ whole genome shotgun (WGS) entry which is preliminary data.</text>
</comment>
<evidence type="ECO:0000313" key="3">
    <source>
        <dbReference type="Proteomes" id="UP001152607"/>
    </source>
</evidence>